<evidence type="ECO:0000313" key="3">
    <source>
        <dbReference type="EMBL" id="CCE83398.1"/>
    </source>
</evidence>
<dbReference type="PANTHER" id="PTHR10281">
    <property type="entry name" value="MEMBRANE-ASSOCIATED PROGESTERONE RECEPTOR COMPONENT-RELATED"/>
    <property type="match status" value="1"/>
</dbReference>
<proteinExistence type="inferred from homology"/>
<dbReference type="GO" id="GO:0012505">
    <property type="term" value="C:endomembrane system"/>
    <property type="evidence" value="ECO:0007669"/>
    <property type="project" value="TreeGrafter"/>
</dbReference>
<dbReference type="PANTHER" id="PTHR10281:SF76">
    <property type="entry name" value="CALCUTTA CUP-RELATED"/>
    <property type="match status" value="1"/>
</dbReference>
<dbReference type="Proteomes" id="UP000005222">
    <property type="component" value="Chromosome L"/>
</dbReference>
<dbReference type="Proteomes" id="UP000005222">
    <property type="component" value="Chromosome K"/>
</dbReference>
<keyword evidence="5" id="KW-1185">Reference proteome</keyword>
<dbReference type="Gene3D" id="3.10.120.10">
    <property type="entry name" value="Cytochrome b5-like heme/steroid binding domain"/>
    <property type="match status" value="1"/>
</dbReference>
<dbReference type="SMART" id="SM01117">
    <property type="entry name" value="Cyt-b5"/>
    <property type="match status" value="1"/>
</dbReference>
<comment type="similarity">
    <text evidence="1">Belongs to the cytochrome b5 family. MAPR subfamily.</text>
</comment>
<evidence type="ECO:0000313" key="4">
    <source>
        <dbReference type="EMBL" id="CCE84429.1"/>
    </source>
</evidence>
<gene>
    <name evidence="4" type="primary">Piso0_003973</name>
    <name evidence="3" type="ORF">GNLVRS01_PISO0K06654g</name>
    <name evidence="4" type="ORF">GNLVRS01_PISO0L06655g</name>
</gene>
<dbReference type="InterPro" id="IPR036400">
    <property type="entry name" value="Cyt_B5-like_heme/steroid_sf"/>
</dbReference>
<dbReference type="HOGENOM" id="CLU_042860_3_0_1"/>
<evidence type="ECO:0000256" key="1">
    <source>
        <dbReference type="ARBA" id="ARBA00038357"/>
    </source>
</evidence>
<dbReference type="GO" id="GO:0016020">
    <property type="term" value="C:membrane"/>
    <property type="evidence" value="ECO:0007669"/>
    <property type="project" value="TreeGrafter"/>
</dbReference>
<dbReference type="OMA" id="STMANTW"/>
<reference evidence="5" key="2">
    <citation type="journal article" date="2012" name="G3 (Bethesda)">
        <title>Pichia sorbitophila, an interspecies yeast hybrid reveals early steps of genome resolution following polyploidization.</title>
        <authorList>
            <person name="Leh Louis V."/>
            <person name="Despons L."/>
            <person name="Friedrich A."/>
            <person name="Martin T."/>
            <person name="Durrens P."/>
            <person name="Casaregola S."/>
            <person name="Neuveglise C."/>
            <person name="Fairhead C."/>
            <person name="Marck C."/>
            <person name="Cruz J.A."/>
            <person name="Straub M.L."/>
            <person name="Kugler V."/>
            <person name="Sacerdot C."/>
            <person name="Uzunov Z."/>
            <person name="Thierry A."/>
            <person name="Weiss S."/>
            <person name="Bleykasten C."/>
            <person name="De Montigny J."/>
            <person name="Jacques N."/>
            <person name="Jung P."/>
            <person name="Lemaire M."/>
            <person name="Mallet S."/>
            <person name="Morel G."/>
            <person name="Richard G.F."/>
            <person name="Sarkar A."/>
            <person name="Savel G."/>
            <person name="Schacherer J."/>
            <person name="Seret M.L."/>
            <person name="Talla E."/>
            <person name="Samson G."/>
            <person name="Jubin C."/>
            <person name="Poulain J."/>
            <person name="Vacherie B."/>
            <person name="Barbe V."/>
            <person name="Pelletier E."/>
            <person name="Sherman D.J."/>
            <person name="Westhof E."/>
            <person name="Weissenbach J."/>
            <person name="Baret P.V."/>
            <person name="Wincker P."/>
            <person name="Gaillardin C."/>
            <person name="Dujon B."/>
            <person name="Souciet J.L."/>
        </authorList>
    </citation>
    <scope>NUCLEOTIDE SEQUENCE [LARGE SCALE GENOMIC DNA]</scope>
    <source>
        <strain evidence="5">ATCC MYA-4447 / BCRC 22081 / CBS 7064 / NBRC 10061 / NRRL Y-12695</strain>
    </source>
</reference>
<dbReference type="EMBL" id="FO082049">
    <property type="protein sequence ID" value="CCE83398.1"/>
    <property type="molecule type" value="Genomic_DNA"/>
</dbReference>
<dbReference type="eggNOG" id="KOG1108">
    <property type="taxonomic scope" value="Eukaryota"/>
</dbReference>
<dbReference type="InterPro" id="IPR001199">
    <property type="entry name" value="Cyt_B5-like_heme/steroid-bd"/>
</dbReference>
<reference evidence="4" key="1">
    <citation type="submission" date="2011-10" db="EMBL/GenBank/DDBJ databases">
        <authorList>
            <person name="Genoscope - CEA"/>
        </authorList>
    </citation>
    <scope>NUCLEOTIDE SEQUENCE</scope>
</reference>
<dbReference type="InParanoid" id="G8Y749"/>
<evidence type="ECO:0000259" key="2">
    <source>
        <dbReference type="SMART" id="SM01117"/>
    </source>
</evidence>
<dbReference type="AlphaFoldDB" id="G8Y749"/>
<dbReference type="Pfam" id="PF00173">
    <property type="entry name" value="Cyt-b5"/>
    <property type="match status" value="1"/>
</dbReference>
<protein>
    <submittedName>
        <fullName evidence="4">Piso0_003973 protein</fullName>
    </submittedName>
</protein>
<accession>G8Y749</accession>
<dbReference type="SUPFAM" id="SSF55856">
    <property type="entry name" value="Cytochrome b5-like heme/steroid binding domain"/>
    <property type="match status" value="1"/>
</dbReference>
<dbReference type="EMBL" id="FO082048">
    <property type="protein sequence ID" value="CCE84429.1"/>
    <property type="molecule type" value="Genomic_DNA"/>
</dbReference>
<organism evidence="4 5">
    <name type="scientific">Pichia sorbitophila (strain ATCC MYA-4447 / BCRC 22081 / CBS 7064 / NBRC 10061 / NRRL Y-12695)</name>
    <name type="common">Hybrid yeast</name>
    <dbReference type="NCBI Taxonomy" id="559304"/>
    <lineage>
        <taxon>Eukaryota</taxon>
        <taxon>Fungi</taxon>
        <taxon>Dikarya</taxon>
        <taxon>Ascomycota</taxon>
        <taxon>Saccharomycotina</taxon>
        <taxon>Pichiomycetes</taxon>
        <taxon>Debaryomycetaceae</taxon>
        <taxon>Millerozyma</taxon>
    </lineage>
</organism>
<name>G8Y749_PICSO</name>
<dbReference type="InterPro" id="IPR050577">
    <property type="entry name" value="MAPR/NEUFC/NENF-like"/>
</dbReference>
<feature type="domain" description="Cytochrome b5 heme-binding" evidence="2">
    <location>
        <begin position="33"/>
        <end position="135"/>
    </location>
</feature>
<dbReference type="OrthoDB" id="899at2759"/>
<sequence length="140" mass="15626">MESDERATPPGDESIGEIEKHNLNVDITTLPIYTRSQLAQFNGTDRPQTYVAIRGYIYDVSSNAKNYGPGKSYHRLVGKDVTRLFGLNTLSLTSARSQGDSRSWYTGDFTAKENAAVDSWVSFFRKRYPIVGLVVDHDSG</sequence>
<evidence type="ECO:0000313" key="5">
    <source>
        <dbReference type="Proteomes" id="UP000005222"/>
    </source>
</evidence>